<accession>A0A9X0U6E1</accession>
<feature type="region of interest" description="Disordered" evidence="1">
    <location>
        <begin position="125"/>
        <end position="157"/>
    </location>
</feature>
<name>A0A9X0U6E1_9BACT</name>
<comment type="caution">
    <text evidence="3">The sequence shown here is derived from an EMBL/GenBank/DDBJ whole genome shotgun (WGS) entry which is preliminary data.</text>
</comment>
<evidence type="ECO:0000259" key="2">
    <source>
        <dbReference type="PROSITE" id="PS51534"/>
    </source>
</evidence>
<sequence length="157" mass="17908">MLKFAVRLQGESGETILDTWYLKPGQDKTHFMEQAIATSDFVIVICTDKYAKRADNREGGVGYESTVITGQMAEDILTNKFLPVLRSGTYKTATPIYLKSRMDVNLTDDPIREDEYDSLLRVLHGEPIEPPPLGSKPDFQRRQNRKLKSSCKRPERL</sequence>
<dbReference type="PROSITE" id="PS51534">
    <property type="entry name" value="SEFIR"/>
    <property type="match status" value="1"/>
</dbReference>
<keyword evidence="4" id="KW-1185">Reference proteome</keyword>
<dbReference type="SUPFAM" id="SSF52200">
    <property type="entry name" value="Toll/Interleukin receptor TIR domain"/>
    <property type="match status" value="1"/>
</dbReference>
<dbReference type="InterPro" id="IPR035897">
    <property type="entry name" value="Toll_tir_struct_dom_sf"/>
</dbReference>
<reference evidence="3 4" key="1">
    <citation type="submission" date="2020-08" db="EMBL/GenBank/DDBJ databases">
        <title>Genomic Encyclopedia of Type Strains, Phase IV (KMG-V): Genome sequencing to study the core and pangenomes of soil and plant-associated prokaryotes.</title>
        <authorList>
            <person name="Whitman W."/>
        </authorList>
    </citation>
    <scope>NUCLEOTIDE SEQUENCE [LARGE SCALE GENOMIC DNA]</scope>
    <source>
        <strain evidence="3 4">X5P2</strain>
    </source>
</reference>
<dbReference type="AlphaFoldDB" id="A0A9X0U6E1"/>
<dbReference type="Proteomes" id="UP000535182">
    <property type="component" value="Unassembled WGS sequence"/>
</dbReference>
<feature type="domain" description="SEFIR" evidence="2">
    <location>
        <begin position="1"/>
        <end position="115"/>
    </location>
</feature>
<evidence type="ECO:0000313" key="3">
    <source>
        <dbReference type="EMBL" id="MBB5331539.1"/>
    </source>
</evidence>
<dbReference type="Pfam" id="PF13676">
    <property type="entry name" value="TIR_2"/>
    <property type="match status" value="1"/>
</dbReference>
<proteinExistence type="predicted"/>
<dbReference type="GO" id="GO:0007165">
    <property type="term" value="P:signal transduction"/>
    <property type="evidence" value="ECO:0007669"/>
    <property type="project" value="InterPro"/>
</dbReference>
<dbReference type="InterPro" id="IPR013568">
    <property type="entry name" value="SEFIR_dom"/>
</dbReference>
<organism evidence="3 4">
    <name type="scientific">Tunturiibacter gelidiferens</name>
    <dbReference type="NCBI Taxonomy" id="3069689"/>
    <lineage>
        <taxon>Bacteria</taxon>
        <taxon>Pseudomonadati</taxon>
        <taxon>Acidobacteriota</taxon>
        <taxon>Terriglobia</taxon>
        <taxon>Terriglobales</taxon>
        <taxon>Acidobacteriaceae</taxon>
        <taxon>Tunturiibacter</taxon>
    </lineage>
</organism>
<protein>
    <recommendedName>
        <fullName evidence="2">SEFIR domain-containing protein</fullName>
    </recommendedName>
</protein>
<gene>
    <name evidence="3" type="ORF">HDF14_005186</name>
</gene>
<dbReference type="Gene3D" id="3.40.50.10140">
    <property type="entry name" value="Toll/interleukin-1 receptor homology (TIR) domain"/>
    <property type="match status" value="1"/>
</dbReference>
<feature type="compositionally biased region" description="Basic residues" evidence="1">
    <location>
        <begin position="142"/>
        <end position="151"/>
    </location>
</feature>
<dbReference type="EMBL" id="JACHEB010000015">
    <property type="protein sequence ID" value="MBB5331539.1"/>
    <property type="molecule type" value="Genomic_DNA"/>
</dbReference>
<evidence type="ECO:0000256" key="1">
    <source>
        <dbReference type="SAM" id="MobiDB-lite"/>
    </source>
</evidence>
<evidence type="ECO:0000313" key="4">
    <source>
        <dbReference type="Proteomes" id="UP000535182"/>
    </source>
</evidence>
<dbReference type="InterPro" id="IPR000157">
    <property type="entry name" value="TIR_dom"/>
</dbReference>